<evidence type="ECO:0000313" key="2">
    <source>
        <dbReference type="EMBL" id="KAF2297572.1"/>
    </source>
</evidence>
<dbReference type="Proteomes" id="UP000467840">
    <property type="component" value="Chromosome 18"/>
</dbReference>
<proteinExistence type="predicted"/>
<dbReference type="GO" id="GO:0042742">
    <property type="term" value="P:defense response to bacterium"/>
    <property type="evidence" value="ECO:0007669"/>
    <property type="project" value="TreeGrafter"/>
</dbReference>
<dbReference type="AlphaFoldDB" id="A0A6A6L7Z9"/>
<feature type="domain" description="NPR1/NIM1-like C-terminal" evidence="1">
    <location>
        <begin position="31"/>
        <end position="159"/>
    </location>
</feature>
<dbReference type="GO" id="GO:0050832">
    <property type="term" value="P:defense response to fungus"/>
    <property type="evidence" value="ECO:0007669"/>
    <property type="project" value="TreeGrafter"/>
</dbReference>
<dbReference type="PANTHER" id="PTHR46475">
    <property type="entry name" value="REGULATORY PROTEIN NPR3"/>
    <property type="match status" value="1"/>
</dbReference>
<dbReference type="Pfam" id="PF12313">
    <property type="entry name" value="NPR1_like_C"/>
    <property type="match status" value="1"/>
</dbReference>
<dbReference type="GO" id="GO:0005737">
    <property type="term" value="C:cytoplasm"/>
    <property type="evidence" value="ECO:0007669"/>
    <property type="project" value="TreeGrafter"/>
</dbReference>
<organism evidence="2 3">
    <name type="scientific">Hevea brasiliensis</name>
    <name type="common">Para rubber tree</name>
    <name type="synonym">Siphonia brasiliensis</name>
    <dbReference type="NCBI Taxonomy" id="3981"/>
    <lineage>
        <taxon>Eukaryota</taxon>
        <taxon>Viridiplantae</taxon>
        <taxon>Streptophyta</taxon>
        <taxon>Embryophyta</taxon>
        <taxon>Tracheophyta</taxon>
        <taxon>Spermatophyta</taxon>
        <taxon>Magnoliopsida</taxon>
        <taxon>eudicotyledons</taxon>
        <taxon>Gunneridae</taxon>
        <taxon>Pentapetalae</taxon>
        <taxon>rosids</taxon>
        <taxon>fabids</taxon>
        <taxon>Malpighiales</taxon>
        <taxon>Euphorbiaceae</taxon>
        <taxon>Crotonoideae</taxon>
        <taxon>Micrandreae</taxon>
        <taxon>Hevea</taxon>
    </lineage>
</organism>
<keyword evidence="3" id="KW-1185">Reference proteome</keyword>
<reference evidence="2 3" key="1">
    <citation type="journal article" date="2020" name="Mol. Plant">
        <title>The Chromosome-Based Rubber Tree Genome Provides New Insights into Spurge Genome Evolution and Rubber Biosynthesis.</title>
        <authorList>
            <person name="Liu J."/>
            <person name="Shi C."/>
            <person name="Shi C.C."/>
            <person name="Li W."/>
            <person name="Zhang Q.J."/>
            <person name="Zhang Y."/>
            <person name="Li K."/>
            <person name="Lu H.F."/>
            <person name="Shi C."/>
            <person name="Zhu S.T."/>
            <person name="Xiao Z.Y."/>
            <person name="Nan H."/>
            <person name="Yue Y."/>
            <person name="Zhu X.G."/>
            <person name="Wu Y."/>
            <person name="Hong X.N."/>
            <person name="Fan G.Y."/>
            <person name="Tong Y."/>
            <person name="Zhang D."/>
            <person name="Mao C.L."/>
            <person name="Liu Y.L."/>
            <person name="Hao S.J."/>
            <person name="Liu W.Q."/>
            <person name="Lv M.Q."/>
            <person name="Zhang H.B."/>
            <person name="Liu Y."/>
            <person name="Hu-Tang G.R."/>
            <person name="Wang J.P."/>
            <person name="Wang J.H."/>
            <person name="Sun Y.H."/>
            <person name="Ni S.B."/>
            <person name="Chen W.B."/>
            <person name="Zhang X.C."/>
            <person name="Jiao Y.N."/>
            <person name="Eichler E.E."/>
            <person name="Li G.H."/>
            <person name="Liu X."/>
            <person name="Gao L.Z."/>
        </authorList>
    </citation>
    <scope>NUCLEOTIDE SEQUENCE [LARGE SCALE GENOMIC DNA]</scope>
    <source>
        <strain evidence="3">cv. GT1</strain>
        <tissue evidence="2">Leaf</tissue>
    </source>
</reference>
<evidence type="ECO:0000259" key="1">
    <source>
        <dbReference type="Pfam" id="PF12313"/>
    </source>
</evidence>
<dbReference type="GO" id="GO:2000022">
    <property type="term" value="P:regulation of jasmonic acid mediated signaling pathway"/>
    <property type="evidence" value="ECO:0007669"/>
    <property type="project" value="InterPro"/>
</dbReference>
<gene>
    <name evidence="2" type="ORF">GH714_038731</name>
</gene>
<dbReference type="GO" id="GO:0009862">
    <property type="term" value="P:systemic acquired resistance, salicylic acid mediated signaling pathway"/>
    <property type="evidence" value="ECO:0007669"/>
    <property type="project" value="InterPro"/>
</dbReference>
<name>A0A6A6L7Z9_HEVBR</name>
<evidence type="ECO:0000313" key="3">
    <source>
        <dbReference type="Proteomes" id="UP000467840"/>
    </source>
</evidence>
<dbReference type="EMBL" id="JAAGAX010000012">
    <property type="protein sequence ID" value="KAF2297572.1"/>
    <property type="molecule type" value="Genomic_DNA"/>
</dbReference>
<dbReference type="PANTHER" id="PTHR46475:SF1">
    <property type="entry name" value="REGULATORY PROTEIN NPR2"/>
    <property type="match status" value="1"/>
</dbReference>
<sequence>MIEIPVFSQNPLLSFSLLDWQNFYFLWKQKFMDIAQVDGTNEFPLNDIMAKNLAGAQRTTGGFNEAPFRMQEEHLNRTRALSRTVELGKQFFPRCSEVLNRIMDADDLSQLANLGNDTPEERLQKRKRYMELQVVLGKAFTEDKQEFDRSTISSSSSKSIGAVRSNCKLLGRGGKT</sequence>
<comment type="caution">
    <text evidence="2">The sequence shown here is derived from an EMBL/GenBank/DDBJ whole genome shotgun (WGS) entry which is preliminary data.</text>
</comment>
<dbReference type="GO" id="GO:0005634">
    <property type="term" value="C:nucleus"/>
    <property type="evidence" value="ECO:0007669"/>
    <property type="project" value="TreeGrafter"/>
</dbReference>
<dbReference type="InterPro" id="IPR044292">
    <property type="entry name" value="NPR"/>
</dbReference>
<accession>A0A6A6L7Z9</accession>
<dbReference type="GO" id="GO:2000031">
    <property type="term" value="P:regulation of salicylic acid mediated signaling pathway"/>
    <property type="evidence" value="ECO:0007669"/>
    <property type="project" value="InterPro"/>
</dbReference>
<dbReference type="InterPro" id="IPR021094">
    <property type="entry name" value="NPR1/NIM1-like_C"/>
</dbReference>
<protein>
    <recommendedName>
        <fullName evidence="1">NPR1/NIM1-like C-terminal domain-containing protein</fullName>
    </recommendedName>
</protein>